<dbReference type="eggNOG" id="COG1361">
    <property type="taxonomic scope" value="Bacteria"/>
</dbReference>
<gene>
    <name evidence="3" type="ORF">BN381_100153</name>
</gene>
<keyword evidence="2" id="KW-0472">Membrane</keyword>
<keyword evidence="4" id="KW-1185">Reference proteome</keyword>
<evidence type="ECO:0000256" key="1">
    <source>
        <dbReference type="SAM" id="MobiDB-lite"/>
    </source>
</evidence>
<keyword evidence="2" id="KW-0812">Transmembrane</keyword>
<dbReference type="RefSeq" id="WP_012223495.1">
    <property type="nucleotide sequence ID" value="NZ_HG422565.1"/>
</dbReference>
<evidence type="ECO:0000313" key="3">
    <source>
        <dbReference type="EMBL" id="CCM62266.1"/>
    </source>
</evidence>
<dbReference type="HOGENOM" id="CLU_383434_0_0_11"/>
<name>R4YZ41_9ACTN</name>
<proteinExistence type="predicted"/>
<comment type="caution">
    <text evidence="3">The sequence shown here is derived from an EMBL/GenBank/DDBJ whole genome shotgun (WGS) entry which is preliminary data.</text>
</comment>
<dbReference type="STRING" id="1229780.BN381_100153"/>
<dbReference type="InterPro" id="IPR046112">
    <property type="entry name" value="DUF6049"/>
</dbReference>
<accession>R4YZ41</accession>
<evidence type="ECO:0000256" key="2">
    <source>
        <dbReference type="SAM" id="Phobius"/>
    </source>
</evidence>
<feature type="region of interest" description="Disordered" evidence="1">
    <location>
        <begin position="376"/>
        <end position="402"/>
    </location>
</feature>
<protein>
    <submittedName>
        <fullName evidence="3">Uncharacterized protein</fullName>
    </submittedName>
</protein>
<dbReference type="Pfam" id="PF19516">
    <property type="entry name" value="DUF6049"/>
    <property type="match status" value="1"/>
</dbReference>
<feature type="compositionally biased region" description="Polar residues" evidence="1">
    <location>
        <begin position="391"/>
        <end position="402"/>
    </location>
</feature>
<keyword evidence="2" id="KW-1133">Transmembrane helix</keyword>
<reference evidence="3 4" key="1">
    <citation type="journal article" date="2013" name="ISME J.">
        <title>Metabolic model for the filamentous 'Candidatus Microthrix parvicella' based on genomic and metagenomic analyses.</title>
        <authorList>
            <person name="Jon McIlroy S."/>
            <person name="Kristiansen R."/>
            <person name="Albertsen M."/>
            <person name="Michael Karst S."/>
            <person name="Rossetti S."/>
            <person name="Lund Nielsen J."/>
            <person name="Tandoi V."/>
            <person name="James Seviour R."/>
            <person name="Nielsen P.H."/>
        </authorList>
    </citation>
    <scope>NUCLEOTIDE SEQUENCE [LARGE SCALE GENOMIC DNA]</scope>
    <source>
        <strain evidence="3 4">RN1</strain>
    </source>
</reference>
<dbReference type="Proteomes" id="UP000018291">
    <property type="component" value="Unassembled WGS sequence"/>
</dbReference>
<dbReference type="AlphaFoldDB" id="R4YZ41"/>
<sequence>MTTRQVHRLVVGMMMLLLTTIGLPVGTGGAVGAGGAVATSRGAAPQETLRILHTTTFVPANGTFTFTVDTSRLRLTDELAWTVHSLVTNNTDAVREALNVEPGPPLRAEQRATIGALDAMGSGSTTPRTPGQQAIDETTVAIPVRATSTGGDRVFLPDTGIYPVSVRVLRDGNVLDESTIPLVRLSQKPTSRQRLVHLVGTVEASPVLQVDGTIKASPADLATLAALTDQLSGLPGDGEGIDPNGTEPPMSVSMPAELVDDLARSDSATDTQAVSALTKVADRVTWSSSPYVSLDLGAWAAADVAQNPALTLSYDTAAGRLAGVLGVEVANGLVPTDSTMAAPTVGFLADRGATGILVKPAGSASNSLPSTAFSMVGTSAPESARPPRQIELTTDSDAPTTRRSLPALTMTEFDASVLDEVPSDAAVVARELAILSADPLNSPTPANGSATPVDTSPFDVVALRVPPLLDGQQIANLVESLNSADGVLAPTGVSGVAAALNQQLQASQTNREVVLRPASSLGLGALEPATYRAQQAINAANSLVADDPGLSSAQRQVLIAPNRRLSAERAQAYAQSARGAAQDILDAVTLRDVSTITLAARKTKVPFRFRNQLQQPVTVSLRIRSDRLRLSDAGPDDRLDLVLPPGQSTSEVSVEVLTSGVFAVTADVMTSSGNEVLQRQEFQVRSRAFSGVGVALSAASLLVLGMWWLRTALAKRREATK</sequence>
<organism evidence="3 4">
    <name type="scientific">Candidatus Neomicrothrix parvicella RN1</name>
    <dbReference type="NCBI Taxonomy" id="1229780"/>
    <lineage>
        <taxon>Bacteria</taxon>
        <taxon>Bacillati</taxon>
        <taxon>Actinomycetota</taxon>
        <taxon>Acidimicrobiia</taxon>
        <taxon>Acidimicrobiales</taxon>
        <taxon>Microthrixaceae</taxon>
        <taxon>Candidatus Neomicrothrix</taxon>
    </lineage>
</organism>
<feature type="transmembrane region" description="Helical" evidence="2">
    <location>
        <begin position="688"/>
        <end position="709"/>
    </location>
</feature>
<dbReference type="EMBL" id="CANL01000002">
    <property type="protein sequence ID" value="CCM62266.1"/>
    <property type="molecule type" value="Genomic_DNA"/>
</dbReference>
<evidence type="ECO:0000313" key="4">
    <source>
        <dbReference type="Proteomes" id="UP000018291"/>
    </source>
</evidence>